<organism evidence="1 2">
    <name type="scientific">Paracoccus acridae</name>
    <dbReference type="NCBI Taxonomy" id="1795310"/>
    <lineage>
        <taxon>Bacteria</taxon>
        <taxon>Pseudomonadati</taxon>
        <taxon>Pseudomonadota</taxon>
        <taxon>Alphaproteobacteria</taxon>
        <taxon>Rhodobacterales</taxon>
        <taxon>Paracoccaceae</taxon>
        <taxon>Paracoccus</taxon>
    </lineage>
</organism>
<dbReference type="PANTHER" id="PTHR47628:SF1">
    <property type="entry name" value="ALIPHATIC AMIDASE EXPRESSION-REGULATING PROTEIN"/>
    <property type="match status" value="1"/>
</dbReference>
<reference evidence="2" key="1">
    <citation type="journal article" date="2019" name="Int. J. Syst. Evol. Microbiol.">
        <title>The Global Catalogue of Microorganisms (GCM) 10K type strain sequencing project: providing services to taxonomists for standard genome sequencing and annotation.</title>
        <authorList>
            <consortium name="The Broad Institute Genomics Platform"/>
            <consortium name="The Broad Institute Genome Sequencing Center for Infectious Disease"/>
            <person name="Wu L."/>
            <person name="Ma J."/>
        </authorList>
    </citation>
    <scope>NUCLEOTIDE SEQUENCE [LARGE SCALE GENOMIC DNA]</scope>
    <source>
        <strain evidence="2">CGMCC 1.15419</strain>
    </source>
</reference>
<evidence type="ECO:0000313" key="1">
    <source>
        <dbReference type="EMBL" id="GGF60367.1"/>
    </source>
</evidence>
<dbReference type="CDD" id="cd06357">
    <property type="entry name" value="PBP1_AmiC"/>
    <property type="match status" value="1"/>
</dbReference>
<dbReference type="Pfam" id="PF13433">
    <property type="entry name" value="Peripla_BP_5"/>
    <property type="match status" value="1"/>
</dbReference>
<keyword evidence="2" id="KW-1185">Reference proteome</keyword>
<name>A0ABQ1VGU5_9RHOB</name>
<dbReference type="SUPFAM" id="SSF53822">
    <property type="entry name" value="Periplasmic binding protein-like I"/>
    <property type="match status" value="1"/>
</dbReference>
<sequence>MDMNLERTSLQIGLLFSTEGPYATVAQALLNGAMLACREVNEDPSLHLQLEPLHVNPRGQLDNYRDGVQSMLDRGIVHICGCYTSSSRKEVLPIIEKHDALLWYPSHYEGFETSQNVIYTGSSPNQHLTPLIGFLFKEYGSTGYCIGSNYIWAWESNRVFREGITRLGGRIAAERYVPIGETDLDQYVIEILDLRPDYIFNSLIGSSSYEFLRRLRRASAAAGIDQPRSIPVASCTLSEPELHAIGAEAADGQITSSVYFSSIQTARNADFVAAYRRAFPNGPAACADAESSYIAIHLLARAVARAGDEDIAKVRAAVTACRFDAPQGPVMIDPATMHAYLTPHIGISRADFEFDVLIESPGPVRPDPYLVQWSRTTEPSSLPSQLRIVK</sequence>
<comment type="caution">
    <text evidence="1">The sequence shown here is derived from an EMBL/GenBank/DDBJ whole genome shotgun (WGS) entry which is preliminary data.</text>
</comment>
<dbReference type="InterPro" id="IPR039570">
    <property type="entry name" value="AmiC_PBP1"/>
</dbReference>
<proteinExistence type="predicted"/>
<dbReference type="EMBL" id="BMIV01000002">
    <property type="protein sequence ID" value="GGF60367.1"/>
    <property type="molecule type" value="Genomic_DNA"/>
</dbReference>
<gene>
    <name evidence="1" type="ORF">GCM10011402_10480</name>
</gene>
<protein>
    <recommendedName>
        <fullName evidence="3">Aliphatic amidase expression-regulating protein</fullName>
    </recommendedName>
</protein>
<dbReference type="InterPro" id="IPR028082">
    <property type="entry name" value="Peripla_BP_I"/>
</dbReference>
<evidence type="ECO:0000313" key="2">
    <source>
        <dbReference type="Proteomes" id="UP000640509"/>
    </source>
</evidence>
<dbReference type="Gene3D" id="3.40.50.2300">
    <property type="match status" value="2"/>
</dbReference>
<dbReference type="PANTHER" id="PTHR47628">
    <property type="match status" value="1"/>
</dbReference>
<accession>A0ABQ1VGU5</accession>
<dbReference type="Proteomes" id="UP000640509">
    <property type="component" value="Unassembled WGS sequence"/>
</dbReference>
<evidence type="ECO:0008006" key="3">
    <source>
        <dbReference type="Google" id="ProtNLM"/>
    </source>
</evidence>